<dbReference type="Pfam" id="PF08818">
    <property type="entry name" value="DUF1801"/>
    <property type="match status" value="1"/>
</dbReference>
<dbReference type="Proteomes" id="UP001165685">
    <property type="component" value="Unassembled WGS sequence"/>
</dbReference>
<dbReference type="Gene3D" id="3.90.1150.200">
    <property type="match status" value="1"/>
</dbReference>
<feature type="domain" description="YdhG-like" evidence="1">
    <location>
        <begin position="20"/>
        <end position="131"/>
    </location>
</feature>
<organism evidence="2 3">
    <name type="scientific">Nocardiopsis suaedae</name>
    <dbReference type="NCBI Taxonomy" id="3018444"/>
    <lineage>
        <taxon>Bacteria</taxon>
        <taxon>Bacillati</taxon>
        <taxon>Actinomycetota</taxon>
        <taxon>Actinomycetes</taxon>
        <taxon>Streptosporangiales</taxon>
        <taxon>Nocardiopsidaceae</taxon>
        <taxon>Nocardiopsis</taxon>
    </lineage>
</organism>
<protein>
    <submittedName>
        <fullName evidence="2">DUF1801 domain-containing protein</fullName>
    </submittedName>
</protein>
<name>A0ABT4TG41_9ACTN</name>
<comment type="caution">
    <text evidence="2">The sequence shown here is derived from an EMBL/GenBank/DDBJ whole genome shotgun (WGS) entry which is preliminary data.</text>
</comment>
<dbReference type="SUPFAM" id="SSF159888">
    <property type="entry name" value="YdhG-like"/>
    <property type="match status" value="1"/>
</dbReference>
<proteinExistence type="predicted"/>
<reference evidence="2" key="1">
    <citation type="submission" date="2023-01" db="EMBL/GenBank/DDBJ databases">
        <title>Draft genome sequence of Nocardiopsis sp. LSu2-4 isolated from halophytes.</title>
        <authorList>
            <person name="Duangmal K."/>
            <person name="Chantavorakit T."/>
        </authorList>
    </citation>
    <scope>NUCLEOTIDE SEQUENCE</scope>
    <source>
        <strain evidence="2">LSu2-4</strain>
    </source>
</reference>
<gene>
    <name evidence="2" type="ORF">O4U47_04050</name>
</gene>
<evidence type="ECO:0000313" key="3">
    <source>
        <dbReference type="Proteomes" id="UP001165685"/>
    </source>
</evidence>
<evidence type="ECO:0000259" key="1">
    <source>
        <dbReference type="Pfam" id="PF08818"/>
    </source>
</evidence>
<dbReference type="InterPro" id="IPR014922">
    <property type="entry name" value="YdhG-like"/>
</dbReference>
<evidence type="ECO:0000313" key="2">
    <source>
        <dbReference type="EMBL" id="MDA2803673.1"/>
    </source>
</evidence>
<sequence length="151" mass="17142">MATSDAATPEEYLAGLGEERRAVLAEVRRTILDNLPEGYEEGMDFGMIGYHVPLERYPETYNGRPLGYVALAAQKNHNALYLMGVYGPEQDEFREEWRATGKRLDMGKACVRFKRLDDVPLDVVGRWVARWPVEEFIARHERLRARGGAGA</sequence>
<accession>A0ABT4TG41</accession>
<dbReference type="RefSeq" id="WP_270676165.1">
    <property type="nucleotide sequence ID" value="NZ_JAQFWP010000005.1"/>
</dbReference>
<keyword evidence="3" id="KW-1185">Reference proteome</keyword>
<dbReference type="EMBL" id="JAQFWP010000005">
    <property type="protein sequence ID" value="MDA2803673.1"/>
    <property type="molecule type" value="Genomic_DNA"/>
</dbReference>